<evidence type="ECO:0000313" key="2">
    <source>
        <dbReference type="Proteomes" id="UP001201163"/>
    </source>
</evidence>
<organism evidence="1 2">
    <name type="scientific">Lactarius akahatsu</name>
    <dbReference type="NCBI Taxonomy" id="416441"/>
    <lineage>
        <taxon>Eukaryota</taxon>
        <taxon>Fungi</taxon>
        <taxon>Dikarya</taxon>
        <taxon>Basidiomycota</taxon>
        <taxon>Agaricomycotina</taxon>
        <taxon>Agaricomycetes</taxon>
        <taxon>Russulales</taxon>
        <taxon>Russulaceae</taxon>
        <taxon>Lactarius</taxon>
    </lineage>
</organism>
<feature type="non-terminal residue" evidence="1">
    <location>
        <position position="1"/>
    </location>
</feature>
<accession>A0AAD4LP60</accession>
<comment type="caution">
    <text evidence="1">The sequence shown here is derived from an EMBL/GenBank/DDBJ whole genome shotgun (WGS) entry which is preliminary data.</text>
</comment>
<proteinExistence type="predicted"/>
<protein>
    <submittedName>
        <fullName evidence="1">Uncharacterized protein</fullName>
    </submittedName>
</protein>
<dbReference type="EMBL" id="JAKELL010000002">
    <property type="protein sequence ID" value="KAH9000054.1"/>
    <property type="molecule type" value="Genomic_DNA"/>
</dbReference>
<gene>
    <name evidence="1" type="ORF">EDB92DRAFT_1770387</name>
</gene>
<evidence type="ECO:0000313" key="1">
    <source>
        <dbReference type="EMBL" id="KAH9000054.1"/>
    </source>
</evidence>
<dbReference type="Proteomes" id="UP001201163">
    <property type="component" value="Unassembled WGS sequence"/>
</dbReference>
<dbReference type="AlphaFoldDB" id="A0AAD4LP60"/>
<reference evidence="1" key="1">
    <citation type="submission" date="2022-01" db="EMBL/GenBank/DDBJ databases">
        <title>Comparative genomics reveals a dynamic genome evolution in the ectomycorrhizal milk-cap (Lactarius) mushrooms.</title>
        <authorList>
            <consortium name="DOE Joint Genome Institute"/>
            <person name="Lebreton A."/>
            <person name="Tang N."/>
            <person name="Kuo A."/>
            <person name="LaButti K."/>
            <person name="Drula E."/>
            <person name="Barry K."/>
            <person name="Clum A."/>
            <person name="Lipzen A."/>
            <person name="Mousain D."/>
            <person name="Ng V."/>
            <person name="Wang R."/>
            <person name="Wang X."/>
            <person name="Dai Y."/>
            <person name="Henrissat B."/>
            <person name="Grigoriev I.V."/>
            <person name="Guerin-Laguette A."/>
            <person name="Yu F."/>
            <person name="Martin F.M."/>
        </authorList>
    </citation>
    <scope>NUCLEOTIDE SEQUENCE</scope>
    <source>
        <strain evidence="1">QP</strain>
    </source>
</reference>
<feature type="non-terminal residue" evidence="1">
    <location>
        <position position="193"/>
    </location>
</feature>
<keyword evidence="2" id="KW-1185">Reference proteome</keyword>
<name>A0AAD4LP60_9AGAM</name>
<sequence length="193" mass="21856">PSLHDLELLMPPEHPDSHSKEYTAVYSALLDNICRSFSNDQLRSFTQQYGSSLGSKLRKASYAEAIVEKAWQWPSLRELKRARSGRAEVTSLGGALYVYTSLMRFCLILSRHGSDLFQLSREYNVYASVKRNPLSLYLEGSCDSVKGAEEYIDRVRKGIVEDTFDTPSKHPIPQEAFHSISRLSGAFLEKTED</sequence>